<dbReference type="GeneID" id="13445170"/>
<sequence>MNTGSFGLFLGTCGHGGFQRSAVQASDPHGLYGDQGAVSALPGSGVCCRSFSQGYSVRWLAVDLTSAGYYDRSNKRTIDWTAHKLTLAAPGTIPAGHVWSTSFAAWQDRPGTPGVLVGVQNHREMINALYSSAEYLNPVVINGKSGGSLMFSFPNQISYRSGFSLKVGVFQYDAMPGATIGGVNLVAERYEFRVNEKLPVADVVADGTIPATFAVQWATSNEAPLALVLTPESVPDGTDRESLVAVEDCRAAATYELHRFDITHAFTVQRINGGPNCFRQSASVPSALTEPCKLACKALWNAKSNEFWGCQDVNDCFENAFRSDETIKALPEVDASIAKGIVTSCIFETRSADLKQQYEHSVNLNVDEIVAGTTWSTSSHCGGEKLEAQIVGAFYAKEGVSILTASPCEVQDVSKDTEKLCAEQSGVGCSMSSAQIDQLTQTYQGLCFAPEDATLHIFFNCTYDATAPFDCELYESGGFDSESGACMCPKALTPCSLEEGSFRSSWLQNLNRSYQYTLRDHIRYMPKHSVFQAYDAMNAGGQSLCAATNTIAVCKNPTPAAALKLSDCQSEFERFWLSFNFPAIPSLTSSSFLDQLDYCRFATRPATAPLQQYEDEIDVYLPDFGTVLIRLVCDSLYVPEVVQALIGPASTLLSSVHEPGCRYEDVTETVRKACQNDWSRGATTCAIDVSLFTPKEILCSTSTVKLVVRGNCIPGPSLPTDYTCVPYRTTGTVARNGKSCSCPNSANPCTHEEGRLTASTWQSEFKSGVTVSLADRVIWTAPPGTRDYAYTHTDAQDYVCSANEHHFVLCKDPHCLRGFSSQPAATTVDDRDCQDACASLFATSCAQAKNRWLCVAQALPKCYIPNTDSFTCQVDTNPSVYSTSYGACSCSGTYSPCSAEEAEVTKHDWLTAFTALSGRKGVVVARGKQALWIGNPDKWRYENGMNQGSGCLNNPWFVGVFCGARLSVTPPARGDALPVCAGAAMTADPGSPHPLCRVTCSKLLEECKKLLSSDGGESSYPSVFGCFTDRAKGTVLDRCTYDLGTEDREPGAAELHTGWTVATASWSRVLFGVEFTEPPVVFLGVARNTQPFYNPVVRSVTKTSFEVKLYRDNCGSADTRSTSAPVSWMAIPEGVYVTEYVENPIRVVSLPLTTRSPTVLTVSLSGVKAPEEVVALAQLQDVSPNTVSTGRIAVAISNLKSNSLELSLLMDDSVSFSSVTVGILVSGKQHPDLAAGLYPVLNRSYLETFRIPGDKYAATSILGEGLFFAGKYMPHVFASVIHTRSRDQQLEESDQVVISRRATTTAFTWSALLWNKTCQTKRLFEAVQDATGLLIAGLYLESRTPEPSAILANRQDICLAFIGQNYENGLVRACTDACRNALPSSLDQHCVHECRSSIFAPGVNEACMTDCARKVEAQFEDCAGQCSIESTESCHRKCKEFLGNKCEGVSLADVEACLEYSTPVAFFEECILVITYSSKEGTVSEGFESETETVPDQTYDDCVVVDMQDPRFATSVGWDSRVASCKCPNGYRACTSETVNAQRHWRTNLRLPGGLCEAQPNGAFNPVTQHLWSTTDDLCALAADATEPAITWSSNRLPAYADQDINLGTSIARGGEYQCSKKWHYIFCPAQATSTTTQAPPPADFTTTLETAIVGEWGEWSACTGTCRSQGWTPKRTRTRVVLTELPESKIPSLSETGACFDLPECNTVCWDREWTEWSDCKLFTTVMGQGLEYYRQQIRPIFDFVEDACGAEERVRFAKCGDANDSVEQRDSRITRRTVSTQVERTQKRRGFMQWQRSVTRSGGLEEDSDAQRGRRDVDEQGGAAIQRETRRPQATGKQRSGVDIAYTDADASTSARAGDIYGSASNRSNVEATFNGPETPAHGWAQIGSASRSSEAAAGTSQDRAAGAGADLLRTQLSTGVTVDAGNLSGVQDHDRACSTVSEWSGCDSPCLPHKGATPRRYQLALPGQNQAHYCTVQHVGHEHLCTNLPVCAHPTFDCSKVTASRMTDEDMAACKTVCEEVLAVCDSMMNVPFALYTSLEQCALVHFDEYEQYPGQCHIPSEFTSNSPGAEEAFFNSTHPNQTADATSYFAVRGLGRMHCPVPMYKSSVQVKSVLTPKRVTFSEFKTKQELNEFCHKGLSTWRANTPDELLGSVNIPNCELVTQRRDVESHADCKLLCSKIMSSCSAASLSFVEMSQCIKDKLNQSNFYSNCSTPEVLAPGEGLILCKKKVSTCDYTEWSEWSTCTATCFDWDAGSVPLRVRARELESSSPETRTSCRVDSENDLVETEKCTWMPTCPDAEGEDMPDVLEPRKEPTVGPWSPERHLDDNNQAMGSDELVQGVVKCYLTDMSTLINSGSRGYNAQYRTCNCPSGRRPCSRAEALASLDYWTKETEALCQRGMTTVIAVAHSQAFSCVTRSFEELDISWTDSACTSSQYEYVLCEGVPYEGITTLTTWLICVLLGMGGGVCFVLFCLQYSSDLQKLVGLAGSYPVLVQNVTELQARENHILRRQVAIASHEDLSEPDSPWHSGTAWTGDVALPGRSAFLDDPWRSEEGAEPLLGIGNSAVLSPRHAECSGASQAPAMNRIRTPRASIVARRSTERRLAELGSERE</sequence>
<dbReference type="OrthoDB" id="347314at2759"/>
<dbReference type="InterPro" id="IPR007527">
    <property type="entry name" value="Znf_SWIM"/>
</dbReference>
<evidence type="ECO:0000256" key="3">
    <source>
        <dbReference type="SAM" id="Phobius"/>
    </source>
</evidence>
<feature type="domain" description="SWIM-type" evidence="4">
    <location>
        <begin position="727"/>
        <end position="760"/>
    </location>
</feature>
<keyword evidence="3" id="KW-0472">Membrane</keyword>
<feature type="compositionally biased region" description="Basic and acidic residues" evidence="2">
    <location>
        <begin position="1811"/>
        <end position="1820"/>
    </location>
</feature>
<protein>
    <submittedName>
        <fullName evidence="5">Putative thrombospondin type 1 domain-containing protein</fullName>
    </submittedName>
</protein>
<keyword evidence="1" id="KW-0863">Zinc-finger</keyword>
<dbReference type="Proteomes" id="UP000007494">
    <property type="component" value="Chromosome XII"/>
</dbReference>
<evidence type="ECO:0000313" key="5">
    <source>
        <dbReference type="EMBL" id="CBZ55947.1"/>
    </source>
</evidence>
<feature type="compositionally biased region" description="Basic and acidic residues" evidence="2">
    <location>
        <begin position="2602"/>
        <end position="2616"/>
    </location>
</feature>
<feature type="transmembrane region" description="Helical" evidence="3">
    <location>
        <begin position="2456"/>
        <end position="2478"/>
    </location>
</feature>
<dbReference type="GO" id="GO:0008270">
    <property type="term" value="F:zinc ion binding"/>
    <property type="evidence" value="ECO:0007669"/>
    <property type="project" value="UniProtKB-KW"/>
</dbReference>
<dbReference type="InterPro" id="IPR000884">
    <property type="entry name" value="TSP1_rpt"/>
</dbReference>
<keyword evidence="1" id="KW-0479">Metal-binding</keyword>
<keyword evidence="3" id="KW-0812">Transmembrane</keyword>
<dbReference type="Gene3D" id="2.60.40.2080">
    <property type="match status" value="1"/>
</dbReference>
<organism evidence="5 6">
    <name type="scientific">Neospora caninum (strain Liverpool)</name>
    <dbReference type="NCBI Taxonomy" id="572307"/>
    <lineage>
        <taxon>Eukaryota</taxon>
        <taxon>Sar</taxon>
        <taxon>Alveolata</taxon>
        <taxon>Apicomplexa</taxon>
        <taxon>Conoidasida</taxon>
        <taxon>Coccidia</taxon>
        <taxon>Eucoccidiorida</taxon>
        <taxon>Eimeriorina</taxon>
        <taxon>Sarcocystidae</taxon>
        <taxon>Neospora</taxon>
    </lineage>
</organism>
<name>F0VQF0_NEOCL</name>
<evidence type="ECO:0000259" key="4">
    <source>
        <dbReference type="PROSITE" id="PS50966"/>
    </source>
</evidence>
<accession>F0VQF0</accession>
<dbReference type="RefSeq" id="XP_003885973.1">
    <property type="nucleotide sequence ID" value="XM_003885924.1"/>
</dbReference>
<dbReference type="InterPro" id="IPR037221">
    <property type="entry name" value="H-type_lectin_dom_sf"/>
</dbReference>
<proteinExistence type="predicted"/>
<dbReference type="VEuPathDB" id="ToxoDB:NCLIV_063730"/>
<dbReference type="EMBL" id="FR823393">
    <property type="protein sequence ID" value="CBZ55947.1"/>
    <property type="molecule type" value="Genomic_DNA"/>
</dbReference>
<reference evidence="6" key="1">
    <citation type="journal article" date="2012" name="PLoS Pathog.">
        <title>Comparative genomics of the apicomplexan parasites Toxoplasma gondii and Neospora caninum: Coccidia differing in host range and transmission strategy.</title>
        <authorList>
            <person name="Reid A.J."/>
            <person name="Vermont S.J."/>
            <person name="Cotton J.A."/>
            <person name="Harris D."/>
            <person name="Hill-Cawthorne G.A."/>
            <person name="Konen-Waisman S."/>
            <person name="Latham S.M."/>
            <person name="Mourier T."/>
            <person name="Norton R."/>
            <person name="Quail M.A."/>
            <person name="Sanders M."/>
            <person name="Shanmugam D."/>
            <person name="Sohal A."/>
            <person name="Wasmuth J.D."/>
            <person name="Brunk B."/>
            <person name="Grigg M.E."/>
            <person name="Howard J.C."/>
            <person name="Parkinson J."/>
            <person name="Roos D.S."/>
            <person name="Trees A.J."/>
            <person name="Berriman M."/>
            <person name="Pain A."/>
            <person name="Wastling J.M."/>
        </authorList>
    </citation>
    <scope>NUCLEOTIDE SEQUENCE [LARGE SCALE GENOMIC DNA]</scope>
    <source>
        <strain evidence="6">Liverpool</strain>
    </source>
</reference>
<dbReference type="InParanoid" id="F0VQF0"/>
<dbReference type="eggNOG" id="ENOG502SVM1">
    <property type="taxonomic scope" value="Eukaryota"/>
</dbReference>
<feature type="region of interest" description="Disordered" evidence="2">
    <location>
        <begin position="2305"/>
        <end position="2334"/>
    </location>
</feature>
<keyword evidence="3" id="KW-1133">Transmembrane helix</keyword>
<evidence type="ECO:0000313" key="6">
    <source>
        <dbReference type="Proteomes" id="UP000007494"/>
    </source>
</evidence>
<feature type="region of interest" description="Disordered" evidence="2">
    <location>
        <begin position="2577"/>
        <end position="2616"/>
    </location>
</feature>
<keyword evidence="6" id="KW-1185">Reference proteome</keyword>
<dbReference type="SUPFAM" id="SSF141086">
    <property type="entry name" value="Agglutinin HPA-like"/>
    <property type="match status" value="1"/>
</dbReference>
<dbReference type="PROSITE" id="PS50092">
    <property type="entry name" value="TSP1"/>
    <property type="match status" value="2"/>
</dbReference>
<evidence type="ECO:0000256" key="1">
    <source>
        <dbReference type="PROSITE-ProRule" id="PRU00325"/>
    </source>
</evidence>
<dbReference type="OMA" id="EFERFWL"/>
<keyword evidence="1" id="KW-0862">Zinc</keyword>
<dbReference type="SMART" id="SM00209">
    <property type="entry name" value="TSP1"/>
    <property type="match status" value="3"/>
</dbReference>
<feature type="region of interest" description="Disordered" evidence="2">
    <location>
        <begin position="1770"/>
        <end position="1849"/>
    </location>
</feature>
<evidence type="ECO:0000256" key="2">
    <source>
        <dbReference type="SAM" id="MobiDB-lite"/>
    </source>
</evidence>
<gene>
    <name evidence="5" type="ORF">NCLIV_063730</name>
</gene>
<dbReference type="PROSITE" id="PS50966">
    <property type="entry name" value="ZF_SWIM"/>
    <property type="match status" value="1"/>
</dbReference>